<feature type="domain" description="AAA-ATPase-like" evidence="1">
    <location>
        <begin position="9"/>
        <end position="237"/>
    </location>
</feature>
<evidence type="ECO:0000259" key="1">
    <source>
        <dbReference type="Pfam" id="PF09820"/>
    </source>
</evidence>
<keyword evidence="2" id="KW-0547">Nucleotide-binding</keyword>
<dbReference type="InterPro" id="IPR018631">
    <property type="entry name" value="AAA-ATPase-like_dom"/>
</dbReference>
<reference evidence="2" key="1">
    <citation type="journal article" date="2021" name="PeerJ">
        <title>Extensive microbial diversity within the chicken gut microbiome revealed by metagenomics and culture.</title>
        <authorList>
            <person name="Gilroy R."/>
            <person name="Ravi A."/>
            <person name="Getino M."/>
            <person name="Pursley I."/>
            <person name="Horton D.L."/>
            <person name="Alikhan N.F."/>
            <person name="Baker D."/>
            <person name="Gharbi K."/>
            <person name="Hall N."/>
            <person name="Watson M."/>
            <person name="Adriaenssens E.M."/>
            <person name="Foster-Nyarko E."/>
            <person name="Jarju S."/>
            <person name="Secka A."/>
            <person name="Antonio M."/>
            <person name="Oren A."/>
            <person name="Chaudhuri R.R."/>
            <person name="La Ragione R."/>
            <person name="Hildebrand F."/>
            <person name="Pallen M.J."/>
        </authorList>
    </citation>
    <scope>NUCLEOTIDE SEQUENCE</scope>
    <source>
        <strain evidence="2">CHK180-15479</strain>
    </source>
</reference>
<dbReference type="Pfam" id="PF08011">
    <property type="entry name" value="PDDEXK_9"/>
    <property type="match status" value="1"/>
</dbReference>
<keyword evidence="2" id="KW-0067">ATP-binding</keyword>
<dbReference type="GO" id="GO:0005524">
    <property type="term" value="F:ATP binding"/>
    <property type="evidence" value="ECO:0007669"/>
    <property type="project" value="UniProtKB-KW"/>
</dbReference>
<dbReference type="PANTHER" id="PTHR34825">
    <property type="entry name" value="CONSERVED PROTEIN, WITH A WEAK D-GALACTARATE DEHYDRATASE/ALTRONATE HYDROLASE DOMAIN"/>
    <property type="match status" value="1"/>
</dbReference>
<evidence type="ECO:0000313" key="3">
    <source>
        <dbReference type="Proteomes" id="UP000823910"/>
    </source>
</evidence>
<dbReference type="AlphaFoldDB" id="A0A9D2N057"/>
<dbReference type="PANTHER" id="PTHR34825:SF1">
    <property type="entry name" value="AAA-ATPASE-LIKE DOMAIN-CONTAINING PROTEIN"/>
    <property type="match status" value="1"/>
</dbReference>
<sequence length="572" mass="65793">MNIGQKKLPVGIESFEEIRRENFYYIDKTGMIRELLQKWSKVNLFTRPRRFGKSLNMSMLKAFFELGCNPALFEGLEIAGETEICQKYMGKFPVISISLKGVDGRSFGEASAALRRVIGNEAFRFPYLSESSRLLPDERKIYQALIDTRDGSFTMADDLLVDSLYTLSRFLAKHHGRKVILLIDEYDVPLDKAFQSGYYNEMVSLIRGLFNNVLKTNESLQFAVLTGCLRISKESIFTGLNNLNVLSVTDVQYEEYFGFTDREVQEMLGYYHISDAYGAVKAWYDGYRFGNAEVYCPWDVICYCSKRVDNPNLFPQNYWSNTSSNEIIRRFIRMTGNGLTKSEVEALVAGETLVKEIREDLTYNSLYDSIDHLWSLLLATGYLTQRGTLDGRSYYLAIPNMEIRSLFKDQILSLFKENVQKDGKRLAAFCEALKTGDAPEVERLFTDYLKQTISIRDTFVRRPTKENFFHGILLGILGFKDGWFVKSNRESEEGYSDILVKIEDEEIGLLIEVKYAQRGELESACQKALQQIAEKKYAAELREEGCHTIYHYGIACFRKQCRVAVEKETRQG</sequence>
<comment type="caution">
    <text evidence="2">The sequence shown here is derived from an EMBL/GenBank/DDBJ whole genome shotgun (WGS) entry which is preliminary data.</text>
</comment>
<accession>A0A9D2N057</accession>
<evidence type="ECO:0000313" key="2">
    <source>
        <dbReference type="EMBL" id="HJC05656.1"/>
    </source>
</evidence>
<name>A0A9D2N057_9FIRM</name>
<proteinExistence type="predicted"/>
<protein>
    <submittedName>
        <fullName evidence="2">ATP-binding protein</fullName>
    </submittedName>
</protein>
<gene>
    <name evidence="2" type="ORF">H9704_05815</name>
</gene>
<reference evidence="2" key="2">
    <citation type="submission" date="2021-04" db="EMBL/GenBank/DDBJ databases">
        <authorList>
            <person name="Gilroy R."/>
        </authorList>
    </citation>
    <scope>NUCLEOTIDE SEQUENCE</scope>
    <source>
        <strain evidence="2">CHK180-15479</strain>
    </source>
</reference>
<dbReference type="EMBL" id="DWWT01000026">
    <property type="protein sequence ID" value="HJC05656.1"/>
    <property type="molecule type" value="Genomic_DNA"/>
</dbReference>
<dbReference type="Proteomes" id="UP000823910">
    <property type="component" value="Unassembled WGS sequence"/>
</dbReference>
<dbReference type="InterPro" id="IPR012547">
    <property type="entry name" value="PDDEXK_9"/>
</dbReference>
<organism evidence="2 3">
    <name type="scientific">Candidatus Enterocloster excrementipullorum</name>
    <dbReference type="NCBI Taxonomy" id="2838559"/>
    <lineage>
        <taxon>Bacteria</taxon>
        <taxon>Bacillati</taxon>
        <taxon>Bacillota</taxon>
        <taxon>Clostridia</taxon>
        <taxon>Lachnospirales</taxon>
        <taxon>Lachnospiraceae</taxon>
        <taxon>Enterocloster</taxon>
    </lineage>
</organism>
<dbReference type="Pfam" id="PF09820">
    <property type="entry name" value="AAA-ATPase_like"/>
    <property type="match status" value="1"/>
</dbReference>